<dbReference type="Proteomes" id="UP000008291">
    <property type="component" value="Chromosome"/>
</dbReference>
<dbReference type="InterPro" id="IPR053876">
    <property type="entry name" value="Phage_int_M"/>
</dbReference>
<dbReference type="Pfam" id="PF13356">
    <property type="entry name" value="Arm-DNA-bind_3"/>
    <property type="match status" value="1"/>
</dbReference>
<organism evidence="6 7">
    <name type="scientific">Thiobacillus denitrificans (strain ATCC 25259 / T1)</name>
    <dbReference type="NCBI Taxonomy" id="292415"/>
    <lineage>
        <taxon>Bacteria</taxon>
        <taxon>Pseudomonadati</taxon>
        <taxon>Pseudomonadota</taxon>
        <taxon>Betaproteobacteria</taxon>
        <taxon>Nitrosomonadales</taxon>
        <taxon>Thiobacillaceae</taxon>
        <taxon>Thiobacillus</taxon>
    </lineage>
</organism>
<evidence type="ECO:0000313" key="6">
    <source>
        <dbReference type="EMBL" id="AAZ98026.1"/>
    </source>
</evidence>
<keyword evidence="4" id="KW-0233">DNA recombination</keyword>
<dbReference type="AlphaFoldDB" id="Q3SH63"/>
<dbReference type="InterPro" id="IPR038488">
    <property type="entry name" value="Integrase_DNA-bd_sf"/>
</dbReference>
<dbReference type="InterPro" id="IPR002104">
    <property type="entry name" value="Integrase_catalytic"/>
</dbReference>
<evidence type="ECO:0000256" key="3">
    <source>
        <dbReference type="ARBA" id="ARBA00023125"/>
    </source>
</evidence>
<name>Q3SH63_THIDA</name>
<dbReference type="GO" id="GO:0006310">
    <property type="term" value="P:DNA recombination"/>
    <property type="evidence" value="ECO:0007669"/>
    <property type="project" value="UniProtKB-KW"/>
</dbReference>
<dbReference type="Gene3D" id="1.10.150.130">
    <property type="match status" value="1"/>
</dbReference>
<proteinExistence type="inferred from homology"/>
<keyword evidence="7" id="KW-1185">Reference proteome</keyword>
<evidence type="ECO:0000256" key="1">
    <source>
        <dbReference type="ARBA" id="ARBA00008857"/>
    </source>
</evidence>
<gene>
    <name evidence="6" type="ordered locus">Tbd_2073</name>
</gene>
<reference evidence="6 7" key="1">
    <citation type="journal article" date="2006" name="J. Bacteriol.">
        <title>The genome sequence of the obligately chemolithoautotrophic, facultatively anaerobic bacterium Thiobacillus denitrificans.</title>
        <authorList>
            <person name="Beller H.R."/>
            <person name="Chain P.S."/>
            <person name="Letain T.E."/>
            <person name="Chakicherla A."/>
            <person name="Larimer F.W."/>
            <person name="Richardson P.M."/>
            <person name="Coleman M.A."/>
            <person name="Wood A.P."/>
            <person name="Kelly D.P."/>
        </authorList>
    </citation>
    <scope>NUCLEOTIDE SEQUENCE [LARGE SCALE GENOMIC DNA]</scope>
    <source>
        <strain evidence="6 7">ATCC 25259</strain>
    </source>
</reference>
<sequence>MLPHAVAWHSMEIPTERGYGGGYMSNAPSRYPQKRYPMPLTDTAIKKAKPSVKPYKLTDGGGLYLLVTGTGRYWRYNYRFGGKFKTLALGTYPDVSLGRAREKHADARRQWADGIDPGALKRAAKVRAAECAANSFEAVARSWFAKAYADKAQTTRDKTLTRLEQDVFPWIGARPVSEIKAPDVLEVIRRIEQRGALDIARRVFNYISRTLRYADSHGMVDRDVSASIDLSLVLTQRETRHHAAITSPQAVGGLMRAIDGFTGGFVTLCALKLSALTFVRPGELRHAEWEEFDLDGGTWSIPGRKMKMDNDHIVPLSAQALAILRELHNLTGRGRYVFPSERGGSRSMSENTVNGALRRLGFTKDEMTAHGFRAVARTLLDEELGFRPDFIEHQLAHAVKDPNGRAYNRTAHLGERRKMMQAWADYLDKLKAGADVIPLRGKTAA</sequence>
<dbReference type="Pfam" id="PF22022">
    <property type="entry name" value="Phage_int_M"/>
    <property type="match status" value="1"/>
</dbReference>
<protein>
    <submittedName>
        <fullName evidence="6">Putative integrase prophage protein</fullName>
    </submittedName>
</protein>
<dbReference type="InterPro" id="IPR050808">
    <property type="entry name" value="Phage_Integrase"/>
</dbReference>
<dbReference type="InterPro" id="IPR010998">
    <property type="entry name" value="Integrase_recombinase_N"/>
</dbReference>
<comment type="similarity">
    <text evidence="1">Belongs to the 'phage' integrase family.</text>
</comment>
<keyword evidence="2" id="KW-0229">DNA integration</keyword>
<dbReference type="InterPro" id="IPR011010">
    <property type="entry name" value="DNA_brk_join_enz"/>
</dbReference>
<dbReference type="CDD" id="cd00801">
    <property type="entry name" value="INT_P4_C"/>
    <property type="match status" value="1"/>
</dbReference>
<evidence type="ECO:0000259" key="5">
    <source>
        <dbReference type="PROSITE" id="PS51898"/>
    </source>
</evidence>
<dbReference type="Gene3D" id="1.10.443.10">
    <property type="entry name" value="Intergrase catalytic core"/>
    <property type="match status" value="1"/>
</dbReference>
<feature type="domain" description="Tyr recombinase" evidence="5">
    <location>
        <begin position="241"/>
        <end position="425"/>
    </location>
</feature>
<dbReference type="KEGG" id="tbd:Tbd_2073"/>
<dbReference type="STRING" id="292415.Tbd_2073"/>
<dbReference type="InterPro" id="IPR025166">
    <property type="entry name" value="Integrase_DNA_bind_dom"/>
</dbReference>
<dbReference type="GO" id="GO:0015074">
    <property type="term" value="P:DNA integration"/>
    <property type="evidence" value="ECO:0007669"/>
    <property type="project" value="UniProtKB-KW"/>
</dbReference>
<evidence type="ECO:0000256" key="2">
    <source>
        <dbReference type="ARBA" id="ARBA00022908"/>
    </source>
</evidence>
<evidence type="ECO:0000313" key="7">
    <source>
        <dbReference type="Proteomes" id="UP000008291"/>
    </source>
</evidence>
<accession>Q3SH63</accession>
<dbReference type="PANTHER" id="PTHR30629">
    <property type="entry name" value="PROPHAGE INTEGRASE"/>
    <property type="match status" value="1"/>
</dbReference>
<dbReference type="PANTHER" id="PTHR30629:SF2">
    <property type="entry name" value="PROPHAGE INTEGRASE INTS-RELATED"/>
    <property type="match status" value="1"/>
</dbReference>
<dbReference type="GO" id="GO:0003677">
    <property type="term" value="F:DNA binding"/>
    <property type="evidence" value="ECO:0007669"/>
    <property type="project" value="UniProtKB-KW"/>
</dbReference>
<dbReference type="HOGENOM" id="CLU_027562_0_0_4"/>
<dbReference type="InterPro" id="IPR013762">
    <property type="entry name" value="Integrase-like_cat_sf"/>
</dbReference>
<keyword evidence="3" id="KW-0238">DNA-binding</keyword>
<dbReference type="eggNOG" id="COG0582">
    <property type="taxonomic scope" value="Bacteria"/>
</dbReference>
<dbReference type="SUPFAM" id="SSF56349">
    <property type="entry name" value="DNA breaking-rejoining enzymes"/>
    <property type="match status" value="1"/>
</dbReference>
<dbReference type="EMBL" id="CP000116">
    <property type="protein sequence ID" value="AAZ98026.1"/>
    <property type="molecule type" value="Genomic_DNA"/>
</dbReference>
<dbReference type="Gene3D" id="3.30.160.390">
    <property type="entry name" value="Integrase, DNA-binding domain"/>
    <property type="match status" value="1"/>
</dbReference>
<dbReference type="Pfam" id="PF00589">
    <property type="entry name" value="Phage_integrase"/>
    <property type="match status" value="1"/>
</dbReference>
<evidence type="ECO:0000256" key="4">
    <source>
        <dbReference type="ARBA" id="ARBA00023172"/>
    </source>
</evidence>
<dbReference type="PROSITE" id="PS51898">
    <property type="entry name" value="TYR_RECOMBINASE"/>
    <property type="match status" value="1"/>
</dbReference>